<evidence type="ECO:0000313" key="3">
    <source>
        <dbReference type="Proteomes" id="UP000288127"/>
    </source>
</evidence>
<name>A0A432YGC5_9GAMM</name>
<dbReference type="RefSeq" id="WP_126759733.1">
    <property type="nucleotide sequence ID" value="NZ_PIPZ01000002.1"/>
</dbReference>
<feature type="compositionally biased region" description="Basic and acidic residues" evidence="1">
    <location>
        <begin position="1"/>
        <end position="10"/>
    </location>
</feature>
<dbReference type="AlphaFoldDB" id="A0A432YGC5"/>
<dbReference type="NCBIfam" id="NF040826">
    <property type="entry name" value="lxa_BCAM0308"/>
    <property type="match status" value="1"/>
</dbReference>
<protein>
    <submittedName>
        <fullName evidence="2">ATPase</fullName>
    </submittedName>
</protein>
<dbReference type="Proteomes" id="UP000288127">
    <property type="component" value="Unassembled WGS sequence"/>
</dbReference>
<gene>
    <name evidence="2" type="ORF">CWI76_07600</name>
</gene>
<keyword evidence="3" id="KW-1185">Reference proteome</keyword>
<organism evidence="2 3">
    <name type="scientific">Pseudidiomarina marina</name>
    <dbReference type="NCBI Taxonomy" id="502366"/>
    <lineage>
        <taxon>Bacteria</taxon>
        <taxon>Pseudomonadati</taxon>
        <taxon>Pseudomonadota</taxon>
        <taxon>Gammaproteobacteria</taxon>
        <taxon>Alteromonadales</taxon>
        <taxon>Idiomarinaceae</taxon>
        <taxon>Pseudidiomarina</taxon>
    </lineage>
</organism>
<proteinExistence type="predicted"/>
<comment type="caution">
    <text evidence="2">The sequence shown here is derived from an EMBL/GenBank/DDBJ whole genome shotgun (WGS) entry which is preliminary data.</text>
</comment>
<evidence type="ECO:0000313" key="2">
    <source>
        <dbReference type="EMBL" id="RUO59980.1"/>
    </source>
</evidence>
<dbReference type="EMBL" id="PIPZ01000002">
    <property type="protein sequence ID" value="RUO59980.1"/>
    <property type="molecule type" value="Genomic_DNA"/>
</dbReference>
<evidence type="ECO:0000256" key="1">
    <source>
        <dbReference type="SAM" id="MobiDB-lite"/>
    </source>
</evidence>
<reference evidence="3" key="1">
    <citation type="journal article" date="2018" name="Front. Microbiol.">
        <title>Genome-Based Analysis Reveals the Taxonomy and Diversity of the Family Idiomarinaceae.</title>
        <authorList>
            <person name="Liu Y."/>
            <person name="Lai Q."/>
            <person name="Shao Z."/>
        </authorList>
    </citation>
    <scope>NUCLEOTIDE SEQUENCE [LARGE SCALE GENOMIC DNA]</scope>
    <source>
        <strain evidence="3">PIM1</strain>
    </source>
</reference>
<dbReference type="OrthoDB" id="9785278at2"/>
<accession>A0A432YGC5</accession>
<feature type="region of interest" description="Disordered" evidence="1">
    <location>
        <begin position="1"/>
        <end position="30"/>
    </location>
</feature>
<sequence>MSSHFPKDPQKTLGQRGVWQPKLSPHKLKSPSVCSQCGVVYQNSRWQWLERPEPDAAEVICPACELIQNGQSNGRLMLAGDFFQAHRDEVLGLVRHVIEVETKQHPLNRLIDLHSDADETVLTFTDGHHPKRIGHALEQAYDGKFEISYNEDYCEASWRR</sequence>
<dbReference type="InterPro" id="IPR047706">
    <property type="entry name" value="BCAM0308-like"/>
</dbReference>